<dbReference type="EMBL" id="FNQJ01000013">
    <property type="protein sequence ID" value="SEA44336.1"/>
    <property type="molecule type" value="Genomic_DNA"/>
</dbReference>
<accession>A0A1H4B8E2</accession>
<protein>
    <submittedName>
        <fullName evidence="1">Uncharacterized protein</fullName>
    </submittedName>
</protein>
<reference evidence="2" key="1">
    <citation type="submission" date="2016-10" db="EMBL/GenBank/DDBJ databases">
        <authorList>
            <person name="Varghese N."/>
            <person name="Submissions S."/>
        </authorList>
    </citation>
    <scope>NUCLEOTIDE SEQUENCE [LARGE SCALE GENOMIC DNA]</scope>
    <source>
        <strain evidence="2">DSM 25157</strain>
    </source>
</reference>
<evidence type="ECO:0000313" key="2">
    <source>
        <dbReference type="Proteomes" id="UP000199002"/>
    </source>
</evidence>
<dbReference type="AlphaFoldDB" id="A0A1H4B8E2"/>
<dbReference type="GeneID" id="34232413"/>
<keyword evidence="2" id="KW-1185">Reference proteome</keyword>
<evidence type="ECO:0000313" key="1">
    <source>
        <dbReference type="EMBL" id="SEA44336.1"/>
    </source>
</evidence>
<dbReference type="Proteomes" id="UP000199002">
    <property type="component" value="Unassembled WGS sequence"/>
</dbReference>
<gene>
    <name evidence="1" type="ORF">SAMN05421875_11336</name>
</gene>
<dbReference type="RefSeq" id="WP_092698329.1">
    <property type="nucleotide sequence ID" value="NZ_CAXIQL010000009.1"/>
</dbReference>
<name>A0A1H4B8E2_9BURK</name>
<dbReference type="STRING" id="592050.SAMN05421875_11336"/>
<sequence>MPLRYLDFDFSEDAEGTGSFDAMASVLPAQVPALQAEISAVLAWAHRHWPDACGPAEDGGAWQYDLQGAQEVSTPLVLEFDVACGQLRTVAGHPAPPRTAITLTISGHADFCAAFREAFEIG</sequence>
<proteinExistence type="predicted"/>
<organism evidence="1 2">
    <name type="scientific">Acidovorax soli</name>
    <dbReference type="NCBI Taxonomy" id="592050"/>
    <lineage>
        <taxon>Bacteria</taxon>
        <taxon>Pseudomonadati</taxon>
        <taxon>Pseudomonadota</taxon>
        <taxon>Betaproteobacteria</taxon>
        <taxon>Burkholderiales</taxon>
        <taxon>Comamonadaceae</taxon>
        <taxon>Acidovorax</taxon>
    </lineage>
</organism>